<evidence type="ECO:0000256" key="11">
    <source>
        <dbReference type="ARBA" id="ARBA00023004"/>
    </source>
</evidence>
<evidence type="ECO:0000256" key="2">
    <source>
        <dbReference type="ARBA" id="ARBA00003690"/>
    </source>
</evidence>
<dbReference type="FunCoup" id="A0A6I8UDZ0">
    <property type="interactions" value="6"/>
</dbReference>
<dbReference type="GO" id="GO:0005789">
    <property type="term" value="C:endoplasmic reticulum membrane"/>
    <property type="evidence" value="ECO:0007669"/>
    <property type="project" value="UniProtKB-SubCell"/>
</dbReference>
<evidence type="ECO:0000256" key="10">
    <source>
        <dbReference type="ARBA" id="ARBA00023002"/>
    </source>
</evidence>
<gene>
    <name evidence="16" type="primary">Cyp312a1</name>
</gene>
<evidence type="ECO:0000256" key="6">
    <source>
        <dbReference type="ARBA" id="ARBA00022617"/>
    </source>
</evidence>
<keyword evidence="8" id="KW-0256">Endoplasmic reticulum</keyword>
<keyword evidence="13" id="KW-0472">Membrane</keyword>
<keyword evidence="7 14" id="KW-0479">Metal-binding</keyword>
<keyword evidence="9" id="KW-0492">Microsome</keyword>
<evidence type="ECO:0000256" key="12">
    <source>
        <dbReference type="ARBA" id="ARBA00023033"/>
    </source>
</evidence>
<evidence type="ECO:0000256" key="5">
    <source>
        <dbReference type="ARBA" id="ARBA00010617"/>
    </source>
</evidence>
<dbReference type="SUPFAM" id="SSF48264">
    <property type="entry name" value="Cytochrome P450"/>
    <property type="match status" value="1"/>
</dbReference>
<keyword evidence="15" id="KW-1185">Reference proteome</keyword>
<evidence type="ECO:0000313" key="15">
    <source>
        <dbReference type="Proteomes" id="UP000001819"/>
    </source>
</evidence>
<comment type="cofactor">
    <cofactor evidence="1 14">
        <name>heme</name>
        <dbReference type="ChEBI" id="CHEBI:30413"/>
    </cofactor>
</comment>
<organism evidence="15 16">
    <name type="scientific">Drosophila pseudoobscura pseudoobscura</name>
    <name type="common">Fruit fly</name>
    <dbReference type="NCBI Taxonomy" id="46245"/>
    <lineage>
        <taxon>Eukaryota</taxon>
        <taxon>Metazoa</taxon>
        <taxon>Ecdysozoa</taxon>
        <taxon>Arthropoda</taxon>
        <taxon>Hexapoda</taxon>
        <taxon>Insecta</taxon>
        <taxon>Pterygota</taxon>
        <taxon>Neoptera</taxon>
        <taxon>Endopterygota</taxon>
        <taxon>Diptera</taxon>
        <taxon>Brachycera</taxon>
        <taxon>Muscomorpha</taxon>
        <taxon>Ephydroidea</taxon>
        <taxon>Drosophilidae</taxon>
        <taxon>Drosophila</taxon>
        <taxon>Sophophora</taxon>
    </lineage>
</organism>
<evidence type="ECO:0000256" key="8">
    <source>
        <dbReference type="ARBA" id="ARBA00022824"/>
    </source>
</evidence>
<evidence type="ECO:0000313" key="16">
    <source>
        <dbReference type="RefSeq" id="XP_001353970.3"/>
    </source>
</evidence>
<accession>A0A6I8UDZ0</accession>
<dbReference type="AlphaFoldDB" id="A0A6I8UDZ0"/>
<keyword evidence="11 14" id="KW-0408">Iron</keyword>
<dbReference type="PRINTS" id="PR00465">
    <property type="entry name" value="EP450IV"/>
</dbReference>
<dbReference type="InParanoid" id="A0A6I8UDZ0"/>
<keyword evidence="10" id="KW-0560">Oxidoreductase</keyword>
<sequence length="511" mass="59605">MVVWLGLCLLLIVLSLYLLYAFERQTRIDRLTHNWPAPPSLPILGHLHILAKLVGPHPFRRATELVNTHLKDHRGKLWLGTKLYLVDCNPKDIQALCSAQQMLQKTTDYKVFENWLCEGLFTADYDKWFQRRKTLTPAFNYTMIKQFVQVFERQSRILLPRVAEYAESGKSVDFLDLISCYTLDVICETALGVSVDAQSGKRSSYLEAVREVLHVIDYRLKNLFYRHSFIYRRTALFRREQELLKTLHGFTEGIVQERQHQFNLDEVNRNTMSTKDAEMDKRPALSFLDTLLQAKTPEGASLSVKEIREEVDTIIFGGFDLTATVLKFVMYNMTLHTDHQQQCREEIWQICGKDTKEPITIEQVQQLEFLEWCVKETLRMYPPAPLLTRRATANCQINDFFIPKGNDVVISPMYMGRCKDFFPEPLVFKPERWARGAEPKIEATTFIPFMTGARSCLGQRYAMVMIKSVMAHLLRSYRFEPIGERQVKMKLNFVVTLHTVEPYYCRVRAIE</sequence>
<comment type="function">
    <text evidence="2">May be involved in the metabolism of insect hormones and in the breakdown of synthetic insecticides.</text>
</comment>
<dbReference type="PANTHER" id="PTHR24291">
    <property type="entry name" value="CYTOCHROME P450 FAMILY 4"/>
    <property type="match status" value="1"/>
</dbReference>
<proteinExistence type="inferred from homology"/>
<evidence type="ECO:0000256" key="7">
    <source>
        <dbReference type="ARBA" id="ARBA00022723"/>
    </source>
</evidence>
<dbReference type="Pfam" id="PF00067">
    <property type="entry name" value="p450"/>
    <property type="match status" value="1"/>
</dbReference>
<dbReference type="Gene3D" id="1.10.630.10">
    <property type="entry name" value="Cytochrome P450"/>
    <property type="match status" value="1"/>
</dbReference>
<dbReference type="CDD" id="cd20628">
    <property type="entry name" value="CYP4"/>
    <property type="match status" value="1"/>
</dbReference>
<evidence type="ECO:0000256" key="4">
    <source>
        <dbReference type="ARBA" id="ARBA00004406"/>
    </source>
</evidence>
<evidence type="ECO:0000256" key="13">
    <source>
        <dbReference type="ARBA" id="ARBA00023136"/>
    </source>
</evidence>
<dbReference type="ExpressionAtlas" id="A0A6I8UDZ0">
    <property type="expression patterns" value="baseline"/>
</dbReference>
<dbReference type="InterPro" id="IPR050196">
    <property type="entry name" value="Cytochrome_P450_Monoox"/>
</dbReference>
<dbReference type="InterPro" id="IPR036396">
    <property type="entry name" value="Cyt_P450_sf"/>
</dbReference>
<keyword evidence="6 14" id="KW-0349">Heme</keyword>
<dbReference type="GO" id="GO:0020037">
    <property type="term" value="F:heme binding"/>
    <property type="evidence" value="ECO:0007669"/>
    <property type="project" value="InterPro"/>
</dbReference>
<name>A0A6I8UDZ0_DROPS</name>
<evidence type="ECO:0000256" key="1">
    <source>
        <dbReference type="ARBA" id="ARBA00001971"/>
    </source>
</evidence>
<dbReference type="KEGG" id="dpo:4813716"/>
<protein>
    <submittedName>
        <fullName evidence="16">Probable cytochrome P450 312a1</fullName>
    </submittedName>
</protein>
<dbReference type="InterPro" id="IPR001128">
    <property type="entry name" value="Cyt_P450"/>
</dbReference>
<dbReference type="GO" id="GO:0016705">
    <property type="term" value="F:oxidoreductase activity, acting on paired donors, with incorporation or reduction of molecular oxygen"/>
    <property type="evidence" value="ECO:0007669"/>
    <property type="project" value="InterPro"/>
</dbReference>
<dbReference type="PANTHER" id="PTHR24291:SF203">
    <property type="entry name" value="CYTOCHROME P450 4D1-RELATED"/>
    <property type="match status" value="1"/>
</dbReference>
<comment type="similarity">
    <text evidence="5">Belongs to the cytochrome P450 family.</text>
</comment>
<evidence type="ECO:0000256" key="14">
    <source>
        <dbReference type="PIRSR" id="PIRSR602403-1"/>
    </source>
</evidence>
<dbReference type="GO" id="GO:0005506">
    <property type="term" value="F:iron ion binding"/>
    <property type="evidence" value="ECO:0007669"/>
    <property type="project" value="InterPro"/>
</dbReference>
<reference evidence="16" key="1">
    <citation type="submission" date="2025-08" db="UniProtKB">
        <authorList>
            <consortium name="RefSeq"/>
        </authorList>
    </citation>
    <scope>IDENTIFICATION</scope>
    <source>
        <strain evidence="16">MV-25-SWS-2005</strain>
        <tissue evidence="16">Whole body</tissue>
    </source>
</reference>
<evidence type="ECO:0000256" key="9">
    <source>
        <dbReference type="ARBA" id="ARBA00022848"/>
    </source>
</evidence>
<keyword evidence="12" id="KW-0503">Monooxygenase</keyword>
<comment type="subcellular location">
    <subcellularLocation>
        <location evidence="4">Endoplasmic reticulum membrane</location>
        <topology evidence="4">Peripheral membrane protein</topology>
    </subcellularLocation>
    <subcellularLocation>
        <location evidence="3">Microsome membrane</location>
        <topology evidence="3">Peripheral membrane protein</topology>
    </subcellularLocation>
</comment>
<dbReference type="Proteomes" id="UP000001819">
    <property type="component" value="Chromosome X"/>
</dbReference>
<dbReference type="RefSeq" id="XP_001353970.3">
    <property type="nucleotide sequence ID" value="XM_001353934.4"/>
</dbReference>
<feature type="binding site" description="axial binding residue" evidence="14">
    <location>
        <position position="456"/>
    </location>
    <ligand>
        <name>heme</name>
        <dbReference type="ChEBI" id="CHEBI:30413"/>
    </ligand>
    <ligandPart>
        <name>Fe</name>
        <dbReference type="ChEBI" id="CHEBI:18248"/>
    </ligandPart>
</feature>
<dbReference type="PRINTS" id="PR00385">
    <property type="entry name" value="P450"/>
</dbReference>
<dbReference type="InterPro" id="IPR002403">
    <property type="entry name" value="Cyt_P450_E_grp-IV"/>
</dbReference>
<evidence type="ECO:0000256" key="3">
    <source>
        <dbReference type="ARBA" id="ARBA00004174"/>
    </source>
</evidence>
<dbReference type="GO" id="GO:0004497">
    <property type="term" value="F:monooxygenase activity"/>
    <property type="evidence" value="ECO:0007669"/>
    <property type="project" value="UniProtKB-KW"/>
</dbReference>